<evidence type="ECO:0000313" key="6">
    <source>
        <dbReference type="EMBL" id="QTA79524.1"/>
    </source>
</evidence>
<dbReference type="SMART" id="SM00387">
    <property type="entry name" value="HATPase_c"/>
    <property type="match status" value="1"/>
</dbReference>
<protein>
    <recommendedName>
        <fullName evidence="2">histidine kinase</fullName>
        <ecNumber evidence="2">2.7.13.3</ecNumber>
    </recommendedName>
</protein>
<evidence type="ECO:0000256" key="1">
    <source>
        <dbReference type="ARBA" id="ARBA00000085"/>
    </source>
</evidence>
<keyword evidence="3" id="KW-0597">Phosphoprotein</keyword>
<reference evidence="6" key="1">
    <citation type="journal article" date="2021" name="Microb. Physiol.">
        <title>Proteogenomic Insights into the Physiology of Marine, Sulfate-Reducing, Filamentous Desulfonema limicola and Desulfonema magnum.</title>
        <authorList>
            <person name="Schnaars V."/>
            <person name="Wohlbrand L."/>
            <person name="Scheve S."/>
            <person name="Hinrichs C."/>
            <person name="Reinhardt R."/>
            <person name="Rabus R."/>
        </authorList>
    </citation>
    <scope>NUCLEOTIDE SEQUENCE</scope>
    <source>
        <strain evidence="6">5ac10</strain>
    </source>
</reference>
<organism evidence="6 7">
    <name type="scientific">Desulfonema limicola</name>
    <dbReference type="NCBI Taxonomy" id="45656"/>
    <lineage>
        <taxon>Bacteria</taxon>
        <taxon>Pseudomonadati</taxon>
        <taxon>Thermodesulfobacteriota</taxon>
        <taxon>Desulfobacteria</taxon>
        <taxon>Desulfobacterales</taxon>
        <taxon>Desulfococcaceae</taxon>
        <taxon>Desulfonema</taxon>
    </lineage>
</organism>
<dbReference type="PROSITE" id="PS50113">
    <property type="entry name" value="PAC"/>
    <property type="match status" value="1"/>
</dbReference>
<dbReference type="InterPro" id="IPR000014">
    <property type="entry name" value="PAS"/>
</dbReference>
<dbReference type="InterPro" id="IPR035965">
    <property type="entry name" value="PAS-like_dom_sf"/>
</dbReference>
<dbReference type="CDD" id="cd00130">
    <property type="entry name" value="PAS"/>
    <property type="match status" value="1"/>
</dbReference>
<gene>
    <name evidence="6" type="ORF">dnl_17950</name>
</gene>
<dbReference type="InterPro" id="IPR036097">
    <property type="entry name" value="HisK_dim/P_sf"/>
</dbReference>
<dbReference type="PANTHER" id="PTHR43065">
    <property type="entry name" value="SENSOR HISTIDINE KINASE"/>
    <property type="match status" value="1"/>
</dbReference>
<dbReference type="Gene3D" id="1.10.287.130">
    <property type="match status" value="1"/>
</dbReference>
<dbReference type="RefSeq" id="WP_207691270.1">
    <property type="nucleotide sequence ID" value="NZ_CP061799.1"/>
</dbReference>
<keyword evidence="6" id="KW-0808">Transferase</keyword>
<dbReference type="Pfam" id="PF00512">
    <property type="entry name" value="HisKA"/>
    <property type="match status" value="1"/>
</dbReference>
<feature type="domain" description="PAC" evidence="5">
    <location>
        <begin position="73"/>
        <end position="129"/>
    </location>
</feature>
<comment type="catalytic activity">
    <reaction evidence="1">
        <text>ATP + protein L-histidine = ADP + protein N-phospho-L-histidine.</text>
        <dbReference type="EC" id="2.7.13.3"/>
    </reaction>
</comment>
<dbReference type="InterPro" id="IPR003661">
    <property type="entry name" value="HisK_dim/P_dom"/>
</dbReference>
<dbReference type="SMART" id="SM00388">
    <property type="entry name" value="HisKA"/>
    <property type="match status" value="1"/>
</dbReference>
<evidence type="ECO:0000259" key="5">
    <source>
        <dbReference type="PROSITE" id="PS50113"/>
    </source>
</evidence>
<dbReference type="PRINTS" id="PR00344">
    <property type="entry name" value="BCTRLSENSOR"/>
</dbReference>
<dbReference type="EC" id="2.7.13.3" evidence="2"/>
<dbReference type="CDD" id="cd00082">
    <property type="entry name" value="HisKA"/>
    <property type="match status" value="1"/>
</dbReference>
<evidence type="ECO:0000256" key="3">
    <source>
        <dbReference type="ARBA" id="ARBA00022553"/>
    </source>
</evidence>
<dbReference type="SUPFAM" id="SSF47384">
    <property type="entry name" value="Homodimeric domain of signal transducing histidine kinase"/>
    <property type="match status" value="1"/>
</dbReference>
<proteinExistence type="predicted"/>
<dbReference type="GO" id="GO:0000155">
    <property type="term" value="F:phosphorelay sensor kinase activity"/>
    <property type="evidence" value="ECO:0007669"/>
    <property type="project" value="InterPro"/>
</dbReference>
<evidence type="ECO:0000259" key="4">
    <source>
        <dbReference type="PROSITE" id="PS50109"/>
    </source>
</evidence>
<keyword evidence="6" id="KW-0418">Kinase</keyword>
<dbReference type="AlphaFoldDB" id="A0A975B674"/>
<dbReference type="InterPro" id="IPR036890">
    <property type="entry name" value="HATPase_C_sf"/>
</dbReference>
<dbReference type="SUPFAM" id="SSF55874">
    <property type="entry name" value="ATPase domain of HSP90 chaperone/DNA topoisomerase II/histidine kinase"/>
    <property type="match status" value="1"/>
</dbReference>
<dbReference type="EMBL" id="CP061799">
    <property type="protein sequence ID" value="QTA79524.1"/>
    <property type="molecule type" value="Genomic_DNA"/>
</dbReference>
<dbReference type="PANTHER" id="PTHR43065:SF42">
    <property type="entry name" value="TWO-COMPONENT SENSOR PPRA"/>
    <property type="match status" value="1"/>
</dbReference>
<dbReference type="InterPro" id="IPR005467">
    <property type="entry name" value="His_kinase_dom"/>
</dbReference>
<evidence type="ECO:0000256" key="2">
    <source>
        <dbReference type="ARBA" id="ARBA00012438"/>
    </source>
</evidence>
<dbReference type="PROSITE" id="PS50109">
    <property type="entry name" value="HIS_KIN"/>
    <property type="match status" value="1"/>
</dbReference>
<name>A0A975B674_9BACT</name>
<dbReference type="Proteomes" id="UP000663720">
    <property type="component" value="Chromosome"/>
</dbReference>
<evidence type="ECO:0000313" key="7">
    <source>
        <dbReference type="Proteomes" id="UP000663720"/>
    </source>
</evidence>
<dbReference type="NCBIfam" id="TIGR00229">
    <property type="entry name" value="sensory_box"/>
    <property type="match status" value="1"/>
</dbReference>
<dbReference type="KEGG" id="dli:dnl_17950"/>
<dbReference type="Pfam" id="PF08448">
    <property type="entry name" value="PAS_4"/>
    <property type="match status" value="1"/>
</dbReference>
<sequence>MEDMEQKYEFIANASKDFMSLIDRNYIYKAVNKAYCDAHKKKREDIIGRSAADIWHEDRFNNNIKQYLDKCFAGNEVNYEQWFQFDGSERQCYNVSYYPYYNEKGEVTHAAVVSRDVTAYRQAEEERNMLEMQLRQTQKMEAIGQLAGGVAHEFNTLVGIILGYGDMLQDEIYENITARQYLNGIIDAGRRARTLIRQIKDFSRLDVLEHKKVWINEVVEQAVKMLTPLMASTIEIRYHAHEKLLILGNSNQIHQVILNLGVNARDAMSEIGGLLEISLEKVDIDYDIVLKDAKSRYYAKLSISDSGTGMEKKIADRIFEPFFTTKNVGEGSGMGLAIVYGIIKRHEGFISVKSEPGAGSIFNIYLPLIKSG</sequence>
<dbReference type="InterPro" id="IPR000700">
    <property type="entry name" value="PAS-assoc_C"/>
</dbReference>
<accession>A0A975B674</accession>
<feature type="domain" description="Histidine kinase" evidence="4">
    <location>
        <begin position="149"/>
        <end position="370"/>
    </location>
</feature>
<dbReference type="Gene3D" id="3.30.450.20">
    <property type="entry name" value="PAS domain"/>
    <property type="match status" value="1"/>
</dbReference>
<dbReference type="SUPFAM" id="SSF55785">
    <property type="entry name" value="PYP-like sensor domain (PAS domain)"/>
    <property type="match status" value="1"/>
</dbReference>
<dbReference type="InterPro" id="IPR004358">
    <property type="entry name" value="Sig_transdc_His_kin-like_C"/>
</dbReference>
<keyword evidence="7" id="KW-1185">Reference proteome</keyword>
<dbReference type="InterPro" id="IPR003594">
    <property type="entry name" value="HATPase_dom"/>
</dbReference>
<dbReference type="Pfam" id="PF02518">
    <property type="entry name" value="HATPase_c"/>
    <property type="match status" value="1"/>
</dbReference>
<dbReference type="Gene3D" id="3.30.565.10">
    <property type="entry name" value="Histidine kinase-like ATPase, C-terminal domain"/>
    <property type="match status" value="1"/>
</dbReference>
<dbReference type="InterPro" id="IPR013656">
    <property type="entry name" value="PAS_4"/>
</dbReference>